<evidence type="ECO:0000256" key="1">
    <source>
        <dbReference type="SAM" id="MobiDB-lite"/>
    </source>
</evidence>
<dbReference type="Proteomes" id="UP000265520">
    <property type="component" value="Unassembled WGS sequence"/>
</dbReference>
<accession>A0A392UJ10</accession>
<evidence type="ECO:0000313" key="3">
    <source>
        <dbReference type="Proteomes" id="UP000265520"/>
    </source>
</evidence>
<comment type="caution">
    <text evidence="2">The sequence shown here is derived from an EMBL/GenBank/DDBJ whole genome shotgun (WGS) entry which is preliminary data.</text>
</comment>
<name>A0A392UJ10_9FABA</name>
<evidence type="ECO:0000313" key="2">
    <source>
        <dbReference type="EMBL" id="MCI73619.1"/>
    </source>
</evidence>
<proteinExistence type="predicted"/>
<dbReference type="AlphaFoldDB" id="A0A392UJ10"/>
<keyword evidence="3" id="KW-1185">Reference proteome</keyword>
<feature type="region of interest" description="Disordered" evidence="1">
    <location>
        <begin position="1"/>
        <end position="44"/>
    </location>
</feature>
<feature type="non-terminal residue" evidence="2">
    <location>
        <position position="44"/>
    </location>
</feature>
<sequence>MSIPVYVPVATSNEVTPEIADESMKEKHDTPDAAQDVEASKDLS</sequence>
<feature type="compositionally biased region" description="Basic and acidic residues" evidence="1">
    <location>
        <begin position="22"/>
        <end position="31"/>
    </location>
</feature>
<dbReference type="EMBL" id="LXQA010842643">
    <property type="protein sequence ID" value="MCI73619.1"/>
    <property type="molecule type" value="Genomic_DNA"/>
</dbReference>
<organism evidence="2 3">
    <name type="scientific">Trifolium medium</name>
    <dbReference type="NCBI Taxonomy" id="97028"/>
    <lineage>
        <taxon>Eukaryota</taxon>
        <taxon>Viridiplantae</taxon>
        <taxon>Streptophyta</taxon>
        <taxon>Embryophyta</taxon>
        <taxon>Tracheophyta</taxon>
        <taxon>Spermatophyta</taxon>
        <taxon>Magnoliopsida</taxon>
        <taxon>eudicotyledons</taxon>
        <taxon>Gunneridae</taxon>
        <taxon>Pentapetalae</taxon>
        <taxon>rosids</taxon>
        <taxon>fabids</taxon>
        <taxon>Fabales</taxon>
        <taxon>Fabaceae</taxon>
        <taxon>Papilionoideae</taxon>
        <taxon>50 kb inversion clade</taxon>
        <taxon>NPAAA clade</taxon>
        <taxon>Hologalegina</taxon>
        <taxon>IRL clade</taxon>
        <taxon>Trifolieae</taxon>
        <taxon>Trifolium</taxon>
    </lineage>
</organism>
<protein>
    <submittedName>
        <fullName evidence="2">Uncharacterized protein</fullName>
    </submittedName>
</protein>
<reference evidence="2 3" key="1">
    <citation type="journal article" date="2018" name="Front. Plant Sci.">
        <title>Red Clover (Trifolium pratense) and Zigzag Clover (T. medium) - A Picture of Genomic Similarities and Differences.</title>
        <authorList>
            <person name="Dluhosova J."/>
            <person name="Istvanek J."/>
            <person name="Nedelnik J."/>
            <person name="Repkova J."/>
        </authorList>
    </citation>
    <scope>NUCLEOTIDE SEQUENCE [LARGE SCALE GENOMIC DNA]</scope>
    <source>
        <strain evidence="3">cv. 10/8</strain>
        <tissue evidence="2">Leaf</tissue>
    </source>
</reference>